<keyword evidence="1" id="KW-0175">Coiled coil</keyword>
<sequence length="142" mass="16468">MKFLTVLAVCLIAGATCGRGPCNDMFRIRELSEMLPNWTDKVKLQIISEDTDSPRSEIQSQINDIVSQQSDDIQEGYRLLIENQETRREQKYQQQLETLQSQNASQQRINALEQKHQIMTNMSLSQSEANEQIRQLGFNFHH</sequence>
<feature type="signal peptide" evidence="2">
    <location>
        <begin position="1"/>
        <end position="18"/>
    </location>
</feature>
<protein>
    <submittedName>
        <fullName evidence="4">DUF148 domain-containing protein</fullName>
    </submittedName>
</protein>
<keyword evidence="2" id="KW-0732">Signal</keyword>
<dbReference type="WBParaSite" id="SMUV_0000602401-mRNA-1">
    <property type="protein sequence ID" value="SMUV_0000602401-mRNA-1"/>
    <property type="gene ID" value="SMUV_0000602401"/>
</dbReference>
<evidence type="ECO:0000313" key="3">
    <source>
        <dbReference type="Proteomes" id="UP000046393"/>
    </source>
</evidence>
<feature type="chain" id="PRO_5005893416" evidence="2">
    <location>
        <begin position="19"/>
        <end position="142"/>
    </location>
</feature>
<evidence type="ECO:0000256" key="2">
    <source>
        <dbReference type="SAM" id="SignalP"/>
    </source>
</evidence>
<name>A0A0N5AN49_9BILA</name>
<feature type="coiled-coil region" evidence="1">
    <location>
        <begin position="82"/>
        <end position="109"/>
    </location>
</feature>
<dbReference type="AlphaFoldDB" id="A0A0N5AN49"/>
<proteinExistence type="predicted"/>
<organism evidence="3 4">
    <name type="scientific">Syphacia muris</name>
    <dbReference type="NCBI Taxonomy" id="451379"/>
    <lineage>
        <taxon>Eukaryota</taxon>
        <taxon>Metazoa</taxon>
        <taxon>Ecdysozoa</taxon>
        <taxon>Nematoda</taxon>
        <taxon>Chromadorea</taxon>
        <taxon>Rhabditida</taxon>
        <taxon>Spirurina</taxon>
        <taxon>Oxyuridomorpha</taxon>
        <taxon>Oxyuroidea</taxon>
        <taxon>Oxyuridae</taxon>
        <taxon>Syphacia</taxon>
    </lineage>
</organism>
<evidence type="ECO:0000256" key="1">
    <source>
        <dbReference type="SAM" id="Coils"/>
    </source>
</evidence>
<keyword evidence="3" id="KW-1185">Reference proteome</keyword>
<reference evidence="4" key="1">
    <citation type="submission" date="2017-02" db="UniProtKB">
        <authorList>
            <consortium name="WormBaseParasite"/>
        </authorList>
    </citation>
    <scope>IDENTIFICATION</scope>
</reference>
<dbReference type="Proteomes" id="UP000046393">
    <property type="component" value="Unplaced"/>
</dbReference>
<accession>A0A0N5AN49</accession>
<evidence type="ECO:0000313" key="4">
    <source>
        <dbReference type="WBParaSite" id="SMUV_0000602401-mRNA-1"/>
    </source>
</evidence>